<dbReference type="Proteomes" id="UP000708208">
    <property type="component" value="Unassembled WGS sequence"/>
</dbReference>
<dbReference type="InterPro" id="IPR013087">
    <property type="entry name" value="Znf_C2H2_type"/>
</dbReference>
<comment type="caution">
    <text evidence="9">The sequence shown here is derived from an EMBL/GenBank/DDBJ whole genome shotgun (WGS) entry which is preliminary data.</text>
</comment>
<keyword evidence="5" id="KW-0862">Zinc</keyword>
<dbReference type="GO" id="GO:0005634">
    <property type="term" value="C:nucleus"/>
    <property type="evidence" value="ECO:0007669"/>
    <property type="project" value="UniProtKB-SubCell"/>
</dbReference>
<dbReference type="OrthoDB" id="6077919at2759"/>
<evidence type="ECO:0000313" key="9">
    <source>
        <dbReference type="EMBL" id="CAG7817897.1"/>
    </source>
</evidence>
<keyword evidence="10" id="KW-1185">Reference proteome</keyword>
<dbReference type="SMART" id="SM00355">
    <property type="entry name" value="ZnF_C2H2"/>
    <property type="match status" value="6"/>
</dbReference>
<proteinExistence type="predicted"/>
<accession>A0A8J2KK12</accession>
<gene>
    <name evidence="9" type="ORF">AFUS01_LOCUS28435</name>
</gene>
<evidence type="ECO:0000256" key="6">
    <source>
        <dbReference type="ARBA" id="ARBA00023242"/>
    </source>
</evidence>
<keyword evidence="2" id="KW-0479">Metal-binding</keyword>
<evidence type="ECO:0000256" key="1">
    <source>
        <dbReference type="ARBA" id="ARBA00004123"/>
    </source>
</evidence>
<sequence>NSVCRRYFPVIRLIADPRVLVTTDCEKDILVDLKDSCTNVSSECQTSQDFQDHAEDTGNISTVDDGGKDEDAFDRFDTGPFPSLRDRVKKVGNGQFLLDEKCHFEISKTVFKCISCDLLFASKYPLKRHIHDCPGNPSYDVTYSYKHCGRVYDEVRNGTLRCRQCKYMCWSRKKMILHLRKFHAKRQTIKDKMKLLSSIPYTKRSYMGKSPEEPHILKLNYMKQHIRFAHAKVKDLIVRRYSTSVRVTVYTPQPLDPLSTVANVPERFVVGATEERNEGINEVTLKVPNSTYWGKLSDRVRTVSKGKYLFDGKYAFEYSEKKWVCCSCNHKFQKKIPLMNHLAETCKGGVFKAITTHKFAWINAFNQAYSFERVRDTYECNQCSFSTSTSLLDFNIMKSHVLSLHFDKQKQSWSCNMCGRKCCSSSMLKKHLERHTRDAGSHNQSEGWRGQFFDRVRIVANGKFLFDEKFAFEYNSEGKWVCCTCKYPFQRKIGIVKHLASSCNGYCSFSNSSLSYMKVHIRCTHIDPGSSTCSKSVQVEQMIHEIRSLDILGCWIRRH</sequence>
<dbReference type="AlphaFoldDB" id="A0A8J2KK12"/>
<reference evidence="9" key="1">
    <citation type="submission" date="2021-06" db="EMBL/GenBank/DDBJ databases">
        <authorList>
            <person name="Hodson N. C."/>
            <person name="Mongue J. A."/>
            <person name="Jaron S. K."/>
        </authorList>
    </citation>
    <scope>NUCLEOTIDE SEQUENCE</scope>
</reference>
<keyword evidence="3" id="KW-0677">Repeat</keyword>
<evidence type="ECO:0000256" key="4">
    <source>
        <dbReference type="ARBA" id="ARBA00022771"/>
    </source>
</evidence>
<evidence type="ECO:0000256" key="7">
    <source>
        <dbReference type="PROSITE-ProRule" id="PRU00042"/>
    </source>
</evidence>
<dbReference type="PANTHER" id="PTHR24406">
    <property type="entry name" value="TRANSCRIPTIONAL REPRESSOR CTCFL-RELATED"/>
    <property type="match status" value="1"/>
</dbReference>
<dbReference type="GO" id="GO:0008270">
    <property type="term" value="F:zinc ion binding"/>
    <property type="evidence" value="ECO:0007669"/>
    <property type="project" value="UniProtKB-KW"/>
</dbReference>
<evidence type="ECO:0000313" key="10">
    <source>
        <dbReference type="Proteomes" id="UP000708208"/>
    </source>
</evidence>
<comment type="subcellular location">
    <subcellularLocation>
        <location evidence="1">Nucleus</location>
    </subcellularLocation>
</comment>
<dbReference type="InterPro" id="IPR050888">
    <property type="entry name" value="ZnF_C2H2-type_TF"/>
</dbReference>
<evidence type="ECO:0000256" key="3">
    <source>
        <dbReference type="ARBA" id="ARBA00022737"/>
    </source>
</evidence>
<dbReference type="EMBL" id="CAJVCH010406396">
    <property type="protein sequence ID" value="CAG7817897.1"/>
    <property type="molecule type" value="Genomic_DNA"/>
</dbReference>
<protein>
    <recommendedName>
        <fullName evidence="8">C2H2-type domain-containing protein</fullName>
    </recommendedName>
</protein>
<name>A0A8J2KK12_9HEXA</name>
<keyword evidence="4 7" id="KW-0863">Zinc-finger</keyword>
<feature type="domain" description="C2H2-type" evidence="8">
    <location>
        <begin position="413"/>
        <end position="440"/>
    </location>
</feature>
<dbReference type="PROSITE" id="PS00028">
    <property type="entry name" value="ZINC_FINGER_C2H2_1"/>
    <property type="match status" value="2"/>
</dbReference>
<keyword evidence="6" id="KW-0539">Nucleus</keyword>
<feature type="non-terminal residue" evidence="9">
    <location>
        <position position="559"/>
    </location>
</feature>
<evidence type="ECO:0000256" key="5">
    <source>
        <dbReference type="ARBA" id="ARBA00022833"/>
    </source>
</evidence>
<evidence type="ECO:0000256" key="2">
    <source>
        <dbReference type="ARBA" id="ARBA00022723"/>
    </source>
</evidence>
<organism evidence="9 10">
    <name type="scientific">Allacma fusca</name>
    <dbReference type="NCBI Taxonomy" id="39272"/>
    <lineage>
        <taxon>Eukaryota</taxon>
        <taxon>Metazoa</taxon>
        <taxon>Ecdysozoa</taxon>
        <taxon>Arthropoda</taxon>
        <taxon>Hexapoda</taxon>
        <taxon>Collembola</taxon>
        <taxon>Symphypleona</taxon>
        <taxon>Sminthuridae</taxon>
        <taxon>Allacma</taxon>
    </lineage>
</organism>
<evidence type="ECO:0000259" key="8">
    <source>
        <dbReference type="PROSITE" id="PS50157"/>
    </source>
</evidence>
<dbReference type="PROSITE" id="PS50157">
    <property type="entry name" value="ZINC_FINGER_C2H2_2"/>
    <property type="match status" value="1"/>
</dbReference>